<protein>
    <submittedName>
        <fullName evidence="2">Fic family protein</fullName>
    </submittedName>
</protein>
<dbReference type="Gene3D" id="1.10.3290.10">
    <property type="entry name" value="Fido-like domain"/>
    <property type="match status" value="1"/>
</dbReference>
<dbReference type="InterPro" id="IPR036597">
    <property type="entry name" value="Fido-like_dom_sf"/>
</dbReference>
<organism evidence="2 3">
    <name type="scientific">Pendulispora rubella</name>
    <dbReference type="NCBI Taxonomy" id="2741070"/>
    <lineage>
        <taxon>Bacteria</taxon>
        <taxon>Pseudomonadati</taxon>
        <taxon>Myxococcota</taxon>
        <taxon>Myxococcia</taxon>
        <taxon>Myxococcales</taxon>
        <taxon>Sorangiineae</taxon>
        <taxon>Pendulisporaceae</taxon>
        <taxon>Pendulispora</taxon>
    </lineage>
</organism>
<dbReference type="EMBL" id="CP089983">
    <property type="protein sequence ID" value="WXB04309.1"/>
    <property type="molecule type" value="Genomic_DNA"/>
</dbReference>
<feature type="domain" description="Fido" evidence="1">
    <location>
        <begin position="145"/>
        <end position="295"/>
    </location>
</feature>
<dbReference type="SUPFAM" id="SSF140931">
    <property type="entry name" value="Fic-like"/>
    <property type="match status" value="1"/>
</dbReference>
<evidence type="ECO:0000313" key="2">
    <source>
        <dbReference type="EMBL" id="WXB04309.1"/>
    </source>
</evidence>
<gene>
    <name evidence="2" type="ORF">LVJ94_46330</name>
</gene>
<accession>A0ABZ2L048</accession>
<evidence type="ECO:0000259" key="1">
    <source>
        <dbReference type="PROSITE" id="PS51459"/>
    </source>
</evidence>
<dbReference type="PANTHER" id="PTHR13504">
    <property type="entry name" value="FIDO DOMAIN-CONTAINING PROTEIN DDB_G0283145"/>
    <property type="match status" value="1"/>
</dbReference>
<name>A0ABZ2L048_9BACT</name>
<dbReference type="InterPro" id="IPR025758">
    <property type="entry name" value="Fic/DOC_N"/>
</dbReference>
<dbReference type="Proteomes" id="UP001374803">
    <property type="component" value="Chromosome"/>
</dbReference>
<evidence type="ECO:0000313" key="3">
    <source>
        <dbReference type="Proteomes" id="UP001374803"/>
    </source>
</evidence>
<reference evidence="2" key="1">
    <citation type="submission" date="2021-12" db="EMBL/GenBank/DDBJ databases">
        <title>Discovery of the Pendulisporaceae a myxobacterial family with distinct sporulation behavior and unique specialized metabolism.</title>
        <authorList>
            <person name="Garcia R."/>
            <person name="Popoff A."/>
            <person name="Bader C.D."/>
            <person name="Loehr J."/>
            <person name="Walesch S."/>
            <person name="Walt C."/>
            <person name="Boldt J."/>
            <person name="Bunk B."/>
            <person name="Haeckl F.J.F.P.J."/>
            <person name="Gunesch A.P."/>
            <person name="Birkelbach J."/>
            <person name="Nuebel U."/>
            <person name="Pietschmann T."/>
            <person name="Bach T."/>
            <person name="Mueller R."/>
        </authorList>
    </citation>
    <scope>NUCLEOTIDE SEQUENCE</scope>
    <source>
        <strain evidence="2">MSr11367</strain>
    </source>
</reference>
<dbReference type="RefSeq" id="WP_394833948.1">
    <property type="nucleotide sequence ID" value="NZ_CP089929.1"/>
</dbReference>
<dbReference type="InterPro" id="IPR040198">
    <property type="entry name" value="Fido_containing"/>
</dbReference>
<dbReference type="PANTHER" id="PTHR13504:SF38">
    <property type="entry name" value="FIDO DOMAIN-CONTAINING PROTEIN"/>
    <property type="match status" value="1"/>
</dbReference>
<dbReference type="Pfam" id="PF13784">
    <property type="entry name" value="Fic_N"/>
    <property type="match status" value="1"/>
</dbReference>
<proteinExistence type="predicted"/>
<dbReference type="Pfam" id="PF02661">
    <property type="entry name" value="Fic"/>
    <property type="match status" value="1"/>
</dbReference>
<dbReference type="InterPro" id="IPR003812">
    <property type="entry name" value="Fido"/>
</dbReference>
<keyword evidence="3" id="KW-1185">Reference proteome</keyword>
<dbReference type="PROSITE" id="PS51459">
    <property type="entry name" value="FIDO"/>
    <property type="match status" value="1"/>
</dbReference>
<sequence>MVTVPWPALQFEERTWSWAEHGSRPSRREDRTFRSYASAIPPEIAPLRPALSSEAMTLVVEAERRCATLDGHARHAGPELNELAAFLLRSESVASSKIERVEAPARAVFEVLAGLRGGQTMAGQVAANIRAMQRAVEVGAQSTAFGMDPFLSIHRELLRDDAAEHAWAGRLRMQQNWIGGSDDSPRGALFVPPRPERVEGLLHDLFRFAERLDIPPIVQAAIAHAQLETIHPFTDGNGRVGRALIHVILRRRAVITRSLVPVSTVLLSEPEDYFSGLTRYREGDLDTWVSDFARAVIVSARHGDILADRILELRAAWLEVARPRKKSAAAAILEGLIRQPVVSIDTARQIVRDDTGRAVADKNVYEAIERLVDAGILVEITRQRRNRAWVANDVLDLLERFQREVSKQRRLPDSLR</sequence>